<protein>
    <submittedName>
        <fullName evidence="1">Uncharacterized protein</fullName>
    </submittedName>
</protein>
<proteinExistence type="predicted"/>
<dbReference type="Proteomes" id="UP000654993">
    <property type="component" value="Unassembled WGS sequence"/>
</dbReference>
<evidence type="ECO:0000313" key="2">
    <source>
        <dbReference type="Proteomes" id="UP000654993"/>
    </source>
</evidence>
<dbReference type="AlphaFoldDB" id="A0A916VGZ3"/>
<reference evidence="1" key="2">
    <citation type="journal article" date="2021" name="Data Brief">
        <title>Draft genome sequence data of the facultative, thermophilic, xylanolytic bacterium Paenibacillus sp. strain DA-C8.</title>
        <authorList>
            <person name="Chhe C."/>
            <person name="Uke A."/>
            <person name="Baramee S."/>
            <person name="Ungkulpasvich U."/>
            <person name="Tachaapaikoon C."/>
            <person name="Pason P."/>
            <person name="Waeonukul R."/>
            <person name="Ratanakhanokchai K."/>
            <person name="Kosugi A."/>
        </authorList>
    </citation>
    <scope>NUCLEOTIDE SEQUENCE</scope>
    <source>
        <strain evidence="1">DA-C8</strain>
    </source>
</reference>
<name>A0A916VGZ3_9BACL</name>
<comment type="caution">
    <text evidence="1">The sequence shown here is derived from an EMBL/GenBank/DDBJ whole genome shotgun (WGS) entry which is preliminary data.</text>
</comment>
<gene>
    <name evidence="1" type="ORF">PRECH8_12210</name>
</gene>
<reference evidence="1" key="1">
    <citation type="submission" date="2020-08" db="EMBL/GenBank/DDBJ databases">
        <authorList>
            <person name="Uke A."/>
            <person name="Chhe C."/>
            <person name="Baramee S."/>
            <person name="Kosugi A."/>
        </authorList>
    </citation>
    <scope>NUCLEOTIDE SEQUENCE</scope>
    <source>
        <strain evidence="1">DA-C8</strain>
    </source>
</reference>
<sequence length="160" mass="17678">MEKLLLIAVLAAACFGLYGVQLDEEAAVRVLFELKHAVNRAAHAAAQQVDLEQLADGRIVFDEPAAVQAAAWYLQHNLYLDEQLMAGEGASIKGGVDILVLEFIDDASTFPYEYTNEVYDYAVTLYRPGVILIIEAEYQRMFSGLGPIIWQVKGAAEIVR</sequence>
<dbReference type="EMBL" id="BMAQ01000008">
    <property type="protein sequence ID" value="GFR37925.1"/>
    <property type="molecule type" value="Genomic_DNA"/>
</dbReference>
<accession>A0A916VGZ3</accession>
<dbReference type="RefSeq" id="WP_200966189.1">
    <property type="nucleotide sequence ID" value="NZ_BMAQ01000008.1"/>
</dbReference>
<keyword evidence="2" id="KW-1185">Reference proteome</keyword>
<evidence type="ECO:0000313" key="1">
    <source>
        <dbReference type="EMBL" id="GFR37925.1"/>
    </source>
</evidence>
<organism evidence="1 2">
    <name type="scientific">Insulibacter thermoxylanivorax</name>
    <dbReference type="NCBI Taxonomy" id="2749268"/>
    <lineage>
        <taxon>Bacteria</taxon>
        <taxon>Bacillati</taxon>
        <taxon>Bacillota</taxon>
        <taxon>Bacilli</taxon>
        <taxon>Bacillales</taxon>
        <taxon>Paenibacillaceae</taxon>
        <taxon>Insulibacter</taxon>
    </lineage>
</organism>